<organism evidence="1 2">
    <name type="scientific">Galerina marginata (strain CBS 339.88)</name>
    <dbReference type="NCBI Taxonomy" id="685588"/>
    <lineage>
        <taxon>Eukaryota</taxon>
        <taxon>Fungi</taxon>
        <taxon>Dikarya</taxon>
        <taxon>Basidiomycota</taxon>
        <taxon>Agaricomycotina</taxon>
        <taxon>Agaricomycetes</taxon>
        <taxon>Agaricomycetidae</taxon>
        <taxon>Agaricales</taxon>
        <taxon>Agaricineae</taxon>
        <taxon>Strophariaceae</taxon>
        <taxon>Galerina</taxon>
    </lineage>
</organism>
<accession>A0A067SI83</accession>
<protein>
    <submittedName>
        <fullName evidence="1">Uncharacterized protein</fullName>
    </submittedName>
</protein>
<name>A0A067SI83_GALM3</name>
<dbReference type="EMBL" id="KL142415">
    <property type="protein sequence ID" value="KDR67424.1"/>
    <property type="molecule type" value="Genomic_DNA"/>
</dbReference>
<keyword evidence="2" id="KW-1185">Reference proteome</keyword>
<sequence>MPPVLLDFNPQLTSTPNLLRLSLLSSPLLRCPYPRLARCETAGFPPQLPPPPPYHSAGLPVPVVPQAALIPLHRSCTERHLSVRQRKDAVEFQRIRVSYRLLYPLVSGEES</sequence>
<reference evidence="2" key="1">
    <citation type="journal article" date="2014" name="Proc. Natl. Acad. Sci. U.S.A.">
        <title>Extensive sampling of basidiomycete genomes demonstrates inadequacy of the white-rot/brown-rot paradigm for wood decay fungi.</title>
        <authorList>
            <person name="Riley R."/>
            <person name="Salamov A.A."/>
            <person name="Brown D.W."/>
            <person name="Nagy L.G."/>
            <person name="Floudas D."/>
            <person name="Held B.W."/>
            <person name="Levasseur A."/>
            <person name="Lombard V."/>
            <person name="Morin E."/>
            <person name="Otillar R."/>
            <person name="Lindquist E.A."/>
            <person name="Sun H."/>
            <person name="LaButti K.M."/>
            <person name="Schmutz J."/>
            <person name="Jabbour D."/>
            <person name="Luo H."/>
            <person name="Baker S.E."/>
            <person name="Pisabarro A.G."/>
            <person name="Walton J.D."/>
            <person name="Blanchette R.A."/>
            <person name="Henrissat B."/>
            <person name="Martin F."/>
            <person name="Cullen D."/>
            <person name="Hibbett D.S."/>
            <person name="Grigoriev I.V."/>
        </authorList>
    </citation>
    <scope>NUCLEOTIDE SEQUENCE [LARGE SCALE GENOMIC DNA]</scope>
    <source>
        <strain evidence="2">CBS 339.88</strain>
    </source>
</reference>
<evidence type="ECO:0000313" key="2">
    <source>
        <dbReference type="Proteomes" id="UP000027222"/>
    </source>
</evidence>
<proteinExistence type="predicted"/>
<dbReference type="Proteomes" id="UP000027222">
    <property type="component" value="Unassembled WGS sequence"/>
</dbReference>
<gene>
    <name evidence="1" type="ORF">GALMADRAFT_1086266</name>
</gene>
<dbReference type="HOGENOM" id="CLU_2158591_0_0_1"/>
<dbReference type="AlphaFoldDB" id="A0A067SI83"/>
<evidence type="ECO:0000313" key="1">
    <source>
        <dbReference type="EMBL" id="KDR67424.1"/>
    </source>
</evidence>